<dbReference type="PANTHER" id="PTHR43845:SF1">
    <property type="entry name" value="BLR5969 PROTEIN"/>
    <property type="match status" value="1"/>
</dbReference>
<dbReference type="Pfam" id="PF14535">
    <property type="entry name" value="AMP-binding_C_2"/>
    <property type="match status" value="1"/>
</dbReference>
<reference evidence="2 3" key="1">
    <citation type="submission" date="2014-09" db="EMBL/GenBank/DDBJ databases">
        <title>Genome sequence of Sinomonas sp. MUSC 117.</title>
        <authorList>
            <person name="Lee L.-H."/>
        </authorList>
    </citation>
    <scope>NUCLEOTIDE SEQUENCE [LARGE SCALE GENOMIC DNA]</scope>
    <source>
        <strain evidence="2 3">MUSC 117</strain>
    </source>
</reference>
<name>A0A0B2AHQ6_9MICC</name>
<dbReference type="InterPro" id="IPR028154">
    <property type="entry name" value="AMP-dep_Lig_C"/>
</dbReference>
<feature type="domain" description="AMP-dependent ligase C-terminal" evidence="1">
    <location>
        <begin position="351"/>
        <end position="437"/>
    </location>
</feature>
<sequence length="447" mass="48694">MATPYSADYWSDIEAIPREDAERIQNERLVEQLAYVAEHSAFYRGKFAERKVDVARIRTVQELAELPFTEKQELRDSLSTFPPLGSHAAAAPANIVQIQASSGTTGSPSYVGLTRRDIEVWCELGARALYANGFRPGDRLLHGFGMSKGFVGGLPVVQIAQYMGIVDIPIGAEAGTDRLLRVQADQRPNALIGTPNFLAHLGEQAPSALGLDARDLGVRTISVGGEPGGGLPAVRERLESLWGATSREMLGGTDIACIYWGECAFGDGMHFLSPDLMIAELIDPETGAVVVPAEGARGELVYTALRREASPLVRFRTRDHVVVTGTDCACGRTGYKVRCVGRTDDMLIVRGINLFPSAVKQLVSELRPLTTGEMRIRVDFEGHSTQKPLPVVVEYADGLSAREQNELRASIEQRVRSALNVKIVVDLVPEGTLKRPDHVKVALIERV</sequence>
<protein>
    <submittedName>
        <fullName evidence="2">Phenylacetate--CoA ligase</fullName>
    </submittedName>
</protein>
<dbReference type="STRING" id="1338436.LK10_15840"/>
<proteinExistence type="predicted"/>
<dbReference type="PANTHER" id="PTHR43845">
    <property type="entry name" value="BLR5969 PROTEIN"/>
    <property type="match status" value="1"/>
</dbReference>
<evidence type="ECO:0000313" key="2">
    <source>
        <dbReference type="EMBL" id="KHL01361.1"/>
    </source>
</evidence>
<dbReference type="Gene3D" id="3.30.300.30">
    <property type="match status" value="1"/>
</dbReference>
<dbReference type="SUPFAM" id="SSF56801">
    <property type="entry name" value="Acetyl-CoA synthetase-like"/>
    <property type="match status" value="1"/>
</dbReference>
<organism evidence="2 3">
    <name type="scientific">Sinomonas humi</name>
    <dbReference type="NCBI Taxonomy" id="1338436"/>
    <lineage>
        <taxon>Bacteria</taxon>
        <taxon>Bacillati</taxon>
        <taxon>Actinomycetota</taxon>
        <taxon>Actinomycetes</taxon>
        <taxon>Micrococcales</taxon>
        <taxon>Micrococcaceae</taxon>
        <taxon>Sinomonas</taxon>
    </lineage>
</organism>
<keyword evidence="2" id="KW-0436">Ligase</keyword>
<dbReference type="Gene3D" id="3.40.50.12780">
    <property type="entry name" value="N-terminal domain of ligase-like"/>
    <property type="match status" value="1"/>
</dbReference>
<accession>A0A0B2AHQ6</accession>
<dbReference type="OrthoDB" id="580775at2"/>
<dbReference type="EMBL" id="JTDL01000141">
    <property type="protein sequence ID" value="KHL01361.1"/>
    <property type="molecule type" value="Genomic_DNA"/>
</dbReference>
<evidence type="ECO:0000259" key="1">
    <source>
        <dbReference type="Pfam" id="PF14535"/>
    </source>
</evidence>
<comment type="caution">
    <text evidence="2">The sequence shown here is derived from an EMBL/GenBank/DDBJ whole genome shotgun (WGS) entry which is preliminary data.</text>
</comment>
<gene>
    <name evidence="2" type="ORF">LK10_15840</name>
</gene>
<dbReference type="Proteomes" id="UP000030982">
    <property type="component" value="Unassembled WGS sequence"/>
</dbReference>
<dbReference type="AlphaFoldDB" id="A0A0B2AHQ6"/>
<keyword evidence="3" id="KW-1185">Reference proteome</keyword>
<dbReference type="GO" id="GO:0016874">
    <property type="term" value="F:ligase activity"/>
    <property type="evidence" value="ECO:0007669"/>
    <property type="project" value="UniProtKB-KW"/>
</dbReference>
<dbReference type="InterPro" id="IPR045851">
    <property type="entry name" value="AMP-bd_C_sf"/>
</dbReference>
<dbReference type="RefSeq" id="WP_043125679.1">
    <property type="nucleotide sequence ID" value="NZ_JTDL01000141.1"/>
</dbReference>
<evidence type="ECO:0000313" key="3">
    <source>
        <dbReference type="Proteomes" id="UP000030982"/>
    </source>
</evidence>
<dbReference type="InterPro" id="IPR042099">
    <property type="entry name" value="ANL_N_sf"/>
</dbReference>